<dbReference type="InParanoid" id="A0A0B2UIR3"/>
<feature type="coiled-coil region" evidence="1">
    <location>
        <begin position="152"/>
        <end position="281"/>
    </location>
</feature>
<dbReference type="GeneID" id="26262677"/>
<proteinExistence type="predicted"/>
<dbReference type="Proteomes" id="UP000031056">
    <property type="component" value="Unassembled WGS sequence"/>
</dbReference>
<dbReference type="VEuPathDB" id="MicrosporidiaDB:M896_121600"/>
<keyword evidence="3" id="KW-1185">Reference proteome</keyword>
<dbReference type="EMBL" id="JOKQ01000012">
    <property type="protein sequence ID" value="KHN68937.1"/>
    <property type="molecule type" value="Genomic_DNA"/>
</dbReference>
<sequence length="391" mass="45206">MQSENRKKRVPGIHAHLAAIKELNQESGRVDTSITELREKISAAYKNDSENEIKRELYEKIETLSNEIKELRAQRQSVFDQKTKALDVYQKFKAEMQPEKGKIKILSANEIDARMKEINMKLISSKHDSKTEKTFESEIQELRRQKKNIGMMEQKSRTLVEIRGNLDALDAEIKDMTKRLTQKQVTIDELKAKRKEIYDSQSSSKNPIIEGYEKNIKALKVKKNEINEKKKAQQEEIRKKEIEHDKFLEQLALAQAAEKQRDDVKQRIQKLEEKKNVLSNEECTLDPSKFDSVIFRMRAIDVSGGNLSLPIDLALYLSQFKIPIPSNAKQLESTISALKIQKESFAGQVVGKREEIAVKIAELDRKISEEKNILQSMPPSDVRLLKPKREY</sequence>
<organism evidence="2 3">
    <name type="scientific">Ordospora colligata OC4</name>
    <dbReference type="NCBI Taxonomy" id="1354746"/>
    <lineage>
        <taxon>Eukaryota</taxon>
        <taxon>Fungi</taxon>
        <taxon>Fungi incertae sedis</taxon>
        <taxon>Microsporidia</taxon>
        <taxon>Ordosporidae</taxon>
        <taxon>Ordospora</taxon>
    </lineage>
</organism>
<evidence type="ECO:0000256" key="1">
    <source>
        <dbReference type="SAM" id="Coils"/>
    </source>
</evidence>
<dbReference type="AlphaFoldDB" id="A0A0B2UIR3"/>
<dbReference type="RefSeq" id="XP_014562979.1">
    <property type="nucleotide sequence ID" value="XM_014707493.1"/>
</dbReference>
<keyword evidence="1" id="KW-0175">Coiled coil</keyword>
<accession>A0A0B2UIR3</accession>
<dbReference type="HOGENOM" id="CLU_055474_1_0_1"/>
<feature type="coiled-coil region" evidence="1">
    <location>
        <begin position="20"/>
        <end position="81"/>
    </location>
</feature>
<evidence type="ECO:0000313" key="2">
    <source>
        <dbReference type="EMBL" id="KHN68937.1"/>
    </source>
</evidence>
<protein>
    <submittedName>
        <fullName evidence="2">Uncharacterized protein</fullName>
    </submittedName>
</protein>
<dbReference type="STRING" id="1354746.A0A0B2UIR3"/>
<dbReference type="OrthoDB" id="2195113at2759"/>
<gene>
    <name evidence="2" type="ORF">M896_121600</name>
</gene>
<evidence type="ECO:0000313" key="3">
    <source>
        <dbReference type="Proteomes" id="UP000031056"/>
    </source>
</evidence>
<reference evidence="2 3" key="1">
    <citation type="journal article" date="2014" name="MBio">
        <title>The Ordospora colligata genome; evolution of extreme reduction in microsporidia and host-to-parasite horizontal gene transfer.</title>
        <authorList>
            <person name="Pombert J.-F."/>
            <person name="Haag K.L."/>
            <person name="Beidas S."/>
            <person name="Ebert D."/>
            <person name="Keeling P.J."/>
        </authorList>
    </citation>
    <scope>NUCLEOTIDE SEQUENCE [LARGE SCALE GENOMIC DNA]</scope>
    <source>
        <strain evidence="2 3">OC4</strain>
    </source>
</reference>
<name>A0A0B2UIR3_9MICR</name>
<comment type="caution">
    <text evidence="2">The sequence shown here is derived from an EMBL/GenBank/DDBJ whole genome shotgun (WGS) entry which is preliminary data.</text>
</comment>